<evidence type="ECO:0000313" key="8">
    <source>
        <dbReference type="Proteomes" id="UP000199515"/>
    </source>
</evidence>
<dbReference type="InterPro" id="IPR020846">
    <property type="entry name" value="MFS_dom"/>
</dbReference>
<evidence type="ECO:0000256" key="2">
    <source>
        <dbReference type="ARBA" id="ARBA00022692"/>
    </source>
</evidence>
<keyword evidence="4 5" id="KW-0472">Membrane</keyword>
<feature type="transmembrane region" description="Helical" evidence="5">
    <location>
        <begin position="106"/>
        <end position="128"/>
    </location>
</feature>
<organism evidence="7 8">
    <name type="scientific">Amycolatopsis xylanica</name>
    <dbReference type="NCBI Taxonomy" id="589385"/>
    <lineage>
        <taxon>Bacteria</taxon>
        <taxon>Bacillati</taxon>
        <taxon>Actinomycetota</taxon>
        <taxon>Actinomycetes</taxon>
        <taxon>Pseudonocardiales</taxon>
        <taxon>Pseudonocardiaceae</taxon>
        <taxon>Amycolatopsis</taxon>
    </lineage>
</organism>
<feature type="transmembrane region" description="Helical" evidence="5">
    <location>
        <begin position="171"/>
        <end position="195"/>
    </location>
</feature>
<evidence type="ECO:0000256" key="3">
    <source>
        <dbReference type="ARBA" id="ARBA00022989"/>
    </source>
</evidence>
<dbReference type="STRING" id="589385.SAMN05421504_113177"/>
<name>A0A1H3SG36_9PSEU</name>
<dbReference type="InterPro" id="IPR036259">
    <property type="entry name" value="MFS_trans_sf"/>
</dbReference>
<evidence type="ECO:0000256" key="1">
    <source>
        <dbReference type="ARBA" id="ARBA00004651"/>
    </source>
</evidence>
<feature type="transmembrane region" description="Helical" evidence="5">
    <location>
        <begin position="363"/>
        <end position="382"/>
    </location>
</feature>
<sequence>MPGVRTAEPIQRAEVNLVAAAVAVGATGLAAGGTAGPLLAVGMTGSGAVAGLPVALNLAGAAAGALVMSREAAAGRRGRGLAWGFLLGALGALVVVFAVSANSFPLVLAGSLVLGTANSAVFLARYAAAAVVTADRRGRALGRVMFATCAGAVVSPLLLGPGGALAQDIGLAHAAGAYLVAAPAFGCAALVFWAASTPGVPWFGRLAGSLSAEPGERAAPGLAARAVRNPGTMPAILTLVVANFAMVGVMTVAPVHLTGSGDGLGVVGVLVALHVVCMFGPSPLTGYLVDRFTPGYPIAAGGVLLLAGGLVGAFAGGHGLVPMTAHLLLIGLGWNGAVVGGSALLGSTAPADLRTHLEGIGEAAMGVAAVAAAPLAGVLAVLTGYAGMSIWFGVCAAAGLAYCCLRARVGESMK</sequence>
<dbReference type="InterPro" id="IPR011701">
    <property type="entry name" value="MFS"/>
</dbReference>
<evidence type="ECO:0000256" key="4">
    <source>
        <dbReference type="ARBA" id="ARBA00023136"/>
    </source>
</evidence>
<dbReference type="Proteomes" id="UP000199515">
    <property type="component" value="Unassembled WGS sequence"/>
</dbReference>
<reference evidence="7 8" key="1">
    <citation type="submission" date="2016-10" db="EMBL/GenBank/DDBJ databases">
        <authorList>
            <person name="de Groot N.N."/>
        </authorList>
    </citation>
    <scope>NUCLEOTIDE SEQUENCE [LARGE SCALE GENOMIC DNA]</scope>
    <source>
        <strain evidence="7 8">CPCC 202699</strain>
    </source>
</reference>
<comment type="subcellular location">
    <subcellularLocation>
        <location evidence="1">Cell membrane</location>
        <topology evidence="1">Multi-pass membrane protein</topology>
    </subcellularLocation>
</comment>
<feature type="transmembrane region" description="Helical" evidence="5">
    <location>
        <begin position="388"/>
        <end position="405"/>
    </location>
</feature>
<feature type="transmembrane region" description="Helical" evidence="5">
    <location>
        <begin position="327"/>
        <end position="351"/>
    </location>
</feature>
<feature type="transmembrane region" description="Helical" evidence="5">
    <location>
        <begin position="263"/>
        <end position="284"/>
    </location>
</feature>
<keyword evidence="3 5" id="KW-1133">Transmembrane helix</keyword>
<feature type="domain" description="Major facilitator superfamily (MFS) profile" evidence="6">
    <location>
        <begin position="231"/>
        <end position="414"/>
    </location>
</feature>
<feature type="transmembrane region" description="Helical" evidence="5">
    <location>
        <begin position="140"/>
        <end position="159"/>
    </location>
</feature>
<dbReference type="GO" id="GO:0005886">
    <property type="term" value="C:plasma membrane"/>
    <property type="evidence" value="ECO:0007669"/>
    <property type="project" value="UniProtKB-SubCell"/>
</dbReference>
<dbReference type="PANTHER" id="PTHR23534">
    <property type="entry name" value="MFS PERMEASE"/>
    <property type="match status" value="1"/>
</dbReference>
<feature type="transmembrane region" description="Helical" evidence="5">
    <location>
        <begin position="235"/>
        <end position="257"/>
    </location>
</feature>
<dbReference type="SUPFAM" id="SSF103473">
    <property type="entry name" value="MFS general substrate transporter"/>
    <property type="match status" value="1"/>
</dbReference>
<feature type="transmembrane region" description="Helical" evidence="5">
    <location>
        <begin position="296"/>
        <end position="315"/>
    </location>
</feature>
<dbReference type="GO" id="GO:0022857">
    <property type="term" value="F:transmembrane transporter activity"/>
    <property type="evidence" value="ECO:0007669"/>
    <property type="project" value="InterPro"/>
</dbReference>
<proteinExistence type="predicted"/>
<evidence type="ECO:0000313" key="7">
    <source>
        <dbReference type="EMBL" id="SDZ36511.1"/>
    </source>
</evidence>
<feature type="transmembrane region" description="Helical" evidence="5">
    <location>
        <begin position="15"/>
        <end position="35"/>
    </location>
</feature>
<keyword evidence="2 5" id="KW-0812">Transmembrane</keyword>
<keyword evidence="8" id="KW-1185">Reference proteome</keyword>
<evidence type="ECO:0000259" key="6">
    <source>
        <dbReference type="PROSITE" id="PS50850"/>
    </source>
</evidence>
<dbReference type="PROSITE" id="PS50850">
    <property type="entry name" value="MFS"/>
    <property type="match status" value="1"/>
</dbReference>
<accession>A0A1H3SG36</accession>
<dbReference type="Pfam" id="PF07690">
    <property type="entry name" value="MFS_1"/>
    <property type="match status" value="1"/>
</dbReference>
<feature type="transmembrane region" description="Helical" evidence="5">
    <location>
        <begin position="47"/>
        <end position="68"/>
    </location>
</feature>
<gene>
    <name evidence="7" type="ORF">SAMN05421504_113177</name>
</gene>
<dbReference type="AlphaFoldDB" id="A0A1H3SG36"/>
<protein>
    <submittedName>
        <fullName evidence="7">Predicted arabinose efflux permease, MFS family</fullName>
    </submittedName>
</protein>
<evidence type="ECO:0000256" key="5">
    <source>
        <dbReference type="SAM" id="Phobius"/>
    </source>
</evidence>
<dbReference type="PANTHER" id="PTHR23534:SF1">
    <property type="entry name" value="MAJOR FACILITATOR SUPERFAMILY PROTEIN"/>
    <property type="match status" value="1"/>
</dbReference>
<feature type="transmembrane region" description="Helical" evidence="5">
    <location>
        <begin position="80"/>
        <end position="100"/>
    </location>
</feature>
<dbReference type="Gene3D" id="1.20.1250.20">
    <property type="entry name" value="MFS general substrate transporter like domains"/>
    <property type="match status" value="1"/>
</dbReference>
<dbReference type="EMBL" id="FNON01000013">
    <property type="protein sequence ID" value="SDZ36511.1"/>
    <property type="molecule type" value="Genomic_DNA"/>
</dbReference>